<reference evidence="2" key="1">
    <citation type="submission" date="2022-06" db="EMBL/GenBank/DDBJ databases">
        <title>Solitalea sp. MAHUQ-68 isolated from rhizospheric soil.</title>
        <authorList>
            <person name="Huq M.A."/>
        </authorList>
    </citation>
    <scope>NUCLEOTIDE SEQUENCE</scope>
    <source>
        <strain evidence="2">MAHUQ-68</strain>
    </source>
</reference>
<feature type="signal peptide" evidence="1">
    <location>
        <begin position="1"/>
        <end position="24"/>
    </location>
</feature>
<organism evidence="2 3">
    <name type="scientific">Solitalea agri</name>
    <dbReference type="NCBI Taxonomy" id="2953739"/>
    <lineage>
        <taxon>Bacteria</taxon>
        <taxon>Pseudomonadati</taxon>
        <taxon>Bacteroidota</taxon>
        <taxon>Sphingobacteriia</taxon>
        <taxon>Sphingobacteriales</taxon>
        <taxon>Sphingobacteriaceae</taxon>
        <taxon>Solitalea</taxon>
    </lineage>
</organism>
<evidence type="ECO:0000313" key="3">
    <source>
        <dbReference type="Proteomes" id="UP001155182"/>
    </source>
</evidence>
<dbReference type="Proteomes" id="UP001155182">
    <property type="component" value="Unassembled WGS sequence"/>
</dbReference>
<protein>
    <recommendedName>
        <fullName evidence="4">DUF3575 domain-containing protein</fullName>
    </recommendedName>
</protein>
<accession>A0A9X2F5F0</accession>
<dbReference type="RefSeq" id="WP_252586545.1">
    <property type="nucleotide sequence ID" value="NZ_JAMWYS010000024.1"/>
</dbReference>
<dbReference type="AlphaFoldDB" id="A0A9X2F5F0"/>
<keyword evidence="1" id="KW-0732">Signal</keyword>
<keyword evidence="3" id="KW-1185">Reference proteome</keyword>
<evidence type="ECO:0000256" key="1">
    <source>
        <dbReference type="SAM" id="SignalP"/>
    </source>
</evidence>
<gene>
    <name evidence="2" type="ORF">NF867_05225</name>
</gene>
<comment type="caution">
    <text evidence="2">The sequence shown here is derived from an EMBL/GenBank/DDBJ whole genome shotgun (WGS) entry which is preliminary data.</text>
</comment>
<evidence type="ECO:0008006" key="4">
    <source>
        <dbReference type="Google" id="ProtNLM"/>
    </source>
</evidence>
<sequence>MKYKYYFCLLCFLLAFATTGFGQATDSLKPQLKNTIKFNLSSQLIYGKAALFSYERIVGTNEAFNVQVGYVELPKILKGGNAEIVEKRSNSRSGFTIGGDYRFYLGSENRHNAPRGVYVGPYASYYSFKSNKLAAVQTNSGGTTDVTLDTKINVLNIGGLLGYQFIIKRRIALDLILIGPSISNYSARVKLDGDLSDVNVDEKTQEYIKALAERFPFLKDLANDKEFKANDTNSSWSAGFRYSLSIGYRF</sequence>
<feature type="chain" id="PRO_5040943678" description="DUF3575 domain-containing protein" evidence="1">
    <location>
        <begin position="25"/>
        <end position="250"/>
    </location>
</feature>
<proteinExistence type="predicted"/>
<evidence type="ECO:0000313" key="2">
    <source>
        <dbReference type="EMBL" id="MCO4292263.1"/>
    </source>
</evidence>
<dbReference type="EMBL" id="JAMWYS010000024">
    <property type="protein sequence ID" value="MCO4292263.1"/>
    <property type="molecule type" value="Genomic_DNA"/>
</dbReference>
<name>A0A9X2F5F0_9SPHI</name>